<name>A0A9P1MZV1_9PELO</name>
<sequence>MCHWFQNLNKNRKSKLENLNGFSEEVSAIFNLMRIGSLEVLDFRGLKSLHWTTFVKSIQKYKKIGRGTQGSSSANPNVEYMAASPNSPRPLPGPAAEGPRQQRPNFQKQKKKKSSKF</sequence>
<proteinExistence type="predicted"/>
<gene>
    <name evidence="2" type="ORF">CAMP_LOCUS5417</name>
</gene>
<evidence type="ECO:0000256" key="1">
    <source>
        <dbReference type="SAM" id="MobiDB-lite"/>
    </source>
</evidence>
<evidence type="ECO:0000313" key="3">
    <source>
        <dbReference type="Proteomes" id="UP001152747"/>
    </source>
</evidence>
<organism evidence="2 3">
    <name type="scientific">Caenorhabditis angaria</name>
    <dbReference type="NCBI Taxonomy" id="860376"/>
    <lineage>
        <taxon>Eukaryota</taxon>
        <taxon>Metazoa</taxon>
        <taxon>Ecdysozoa</taxon>
        <taxon>Nematoda</taxon>
        <taxon>Chromadorea</taxon>
        <taxon>Rhabditida</taxon>
        <taxon>Rhabditina</taxon>
        <taxon>Rhabditomorpha</taxon>
        <taxon>Rhabditoidea</taxon>
        <taxon>Rhabditidae</taxon>
        <taxon>Peloderinae</taxon>
        <taxon>Caenorhabditis</taxon>
    </lineage>
</organism>
<keyword evidence="3" id="KW-1185">Reference proteome</keyword>
<dbReference type="EMBL" id="CANHGI010000002">
    <property type="protein sequence ID" value="CAI5442780.1"/>
    <property type="molecule type" value="Genomic_DNA"/>
</dbReference>
<evidence type="ECO:0000313" key="2">
    <source>
        <dbReference type="EMBL" id="CAI5442780.1"/>
    </source>
</evidence>
<comment type="caution">
    <text evidence="2">The sequence shown here is derived from an EMBL/GenBank/DDBJ whole genome shotgun (WGS) entry which is preliminary data.</text>
</comment>
<dbReference type="AlphaFoldDB" id="A0A9P1MZV1"/>
<dbReference type="Proteomes" id="UP001152747">
    <property type="component" value="Unassembled WGS sequence"/>
</dbReference>
<feature type="region of interest" description="Disordered" evidence="1">
    <location>
        <begin position="65"/>
        <end position="117"/>
    </location>
</feature>
<feature type="compositionally biased region" description="Basic residues" evidence="1">
    <location>
        <begin position="108"/>
        <end position="117"/>
    </location>
</feature>
<protein>
    <submittedName>
        <fullName evidence="2">Uncharacterized protein</fullName>
    </submittedName>
</protein>
<accession>A0A9P1MZV1</accession>
<reference evidence="2" key="1">
    <citation type="submission" date="2022-11" db="EMBL/GenBank/DDBJ databases">
        <authorList>
            <person name="Kikuchi T."/>
        </authorList>
    </citation>
    <scope>NUCLEOTIDE SEQUENCE</scope>
    <source>
        <strain evidence="2">PS1010</strain>
    </source>
</reference>